<evidence type="ECO:0000256" key="2">
    <source>
        <dbReference type="ARBA" id="ARBA00022741"/>
    </source>
</evidence>
<keyword evidence="5" id="KW-0460">Magnesium</keyword>
<evidence type="ECO:0000256" key="5">
    <source>
        <dbReference type="RuleBase" id="RU361279"/>
    </source>
</evidence>
<accession>A0A927WUS5</accession>
<keyword evidence="3 4" id="KW-0067">ATP-binding</keyword>
<dbReference type="SUPFAM" id="SSF100950">
    <property type="entry name" value="NagB/RpiA/CoA transferase-like"/>
    <property type="match status" value="1"/>
</dbReference>
<keyword evidence="6" id="KW-0436">Ligase</keyword>
<protein>
    <recommendedName>
        <fullName evidence="5">5-formyltetrahydrofolate cyclo-ligase</fullName>
        <ecNumber evidence="5">6.3.3.2</ecNumber>
    </recommendedName>
</protein>
<dbReference type="PANTHER" id="PTHR23407:SF1">
    <property type="entry name" value="5-FORMYLTETRAHYDROFOLATE CYCLO-LIGASE"/>
    <property type="match status" value="1"/>
</dbReference>
<dbReference type="InterPro" id="IPR024185">
    <property type="entry name" value="FTHF_cligase-like_sf"/>
</dbReference>
<dbReference type="InterPro" id="IPR037171">
    <property type="entry name" value="NagB/RpiA_transferase-like"/>
</dbReference>
<evidence type="ECO:0000256" key="1">
    <source>
        <dbReference type="ARBA" id="ARBA00010638"/>
    </source>
</evidence>
<dbReference type="PANTHER" id="PTHR23407">
    <property type="entry name" value="ATPASE INHIBITOR/5-FORMYLTETRAHYDROFOLATE CYCLO-LIGASE"/>
    <property type="match status" value="1"/>
</dbReference>
<dbReference type="EMBL" id="SVBY01000140">
    <property type="protein sequence ID" value="MBE6093784.1"/>
    <property type="molecule type" value="Genomic_DNA"/>
</dbReference>
<keyword evidence="5" id="KW-0479">Metal-binding</keyword>
<keyword evidence="2 4" id="KW-0547">Nucleotide-binding</keyword>
<proteinExistence type="inferred from homology"/>
<comment type="caution">
    <text evidence="6">The sequence shown here is derived from an EMBL/GenBank/DDBJ whole genome shotgun (WGS) entry which is preliminary data.</text>
</comment>
<evidence type="ECO:0000313" key="6">
    <source>
        <dbReference type="EMBL" id="MBE6093784.1"/>
    </source>
</evidence>
<dbReference type="EC" id="6.3.3.2" evidence="5"/>
<evidence type="ECO:0000313" key="7">
    <source>
        <dbReference type="Proteomes" id="UP000761380"/>
    </source>
</evidence>
<feature type="binding site" evidence="4">
    <location>
        <begin position="141"/>
        <end position="149"/>
    </location>
    <ligand>
        <name>ATP</name>
        <dbReference type="ChEBI" id="CHEBI:30616"/>
    </ligand>
</feature>
<gene>
    <name evidence="6" type="ORF">E7201_11575</name>
</gene>
<dbReference type="Proteomes" id="UP000761380">
    <property type="component" value="Unassembled WGS sequence"/>
</dbReference>
<organism evidence="6 7">
    <name type="scientific">Selenomonas ruminantium</name>
    <dbReference type="NCBI Taxonomy" id="971"/>
    <lineage>
        <taxon>Bacteria</taxon>
        <taxon>Bacillati</taxon>
        <taxon>Bacillota</taxon>
        <taxon>Negativicutes</taxon>
        <taxon>Selenomonadales</taxon>
        <taxon>Selenomonadaceae</taxon>
        <taxon>Selenomonas</taxon>
    </lineage>
</organism>
<dbReference type="Gene3D" id="3.40.50.10420">
    <property type="entry name" value="NagB/RpiA/CoA transferase-like"/>
    <property type="match status" value="1"/>
</dbReference>
<comment type="catalytic activity">
    <reaction evidence="5">
        <text>(6S)-5-formyl-5,6,7,8-tetrahydrofolate + ATP = (6R)-5,10-methenyltetrahydrofolate + ADP + phosphate</text>
        <dbReference type="Rhea" id="RHEA:10488"/>
        <dbReference type="ChEBI" id="CHEBI:30616"/>
        <dbReference type="ChEBI" id="CHEBI:43474"/>
        <dbReference type="ChEBI" id="CHEBI:57455"/>
        <dbReference type="ChEBI" id="CHEBI:57457"/>
        <dbReference type="ChEBI" id="CHEBI:456216"/>
        <dbReference type="EC" id="6.3.3.2"/>
    </reaction>
</comment>
<feature type="binding site" evidence="4">
    <location>
        <position position="63"/>
    </location>
    <ligand>
        <name>substrate</name>
    </ligand>
</feature>
<dbReference type="GO" id="GO:0030272">
    <property type="term" value="F:5-formyltetrahydrofolate cyclo-ligase activity"/>
    <property type="evidence" value="ECO:0007669"/>
    <property type="project" value="UniProtKB-EC"/>
</dbReference>
<dbReference type="GO" id="GO:0005524">
    <property type="term" value="F:ATP binding"/>
    <property type="evidence" value="ECO:0007669"/>
    <property type="project" value="UniProtKB-KW"/>
</dbReference>
<feature type="binding site" evidence="4">
    <location>
        <begin position="12"/>
        <end position="16"/>
    </location>
    <ligand>
        <name>ATP</name>
        <dbReference type="ChEBI" id="CHEBI:30616"/>
    </ligand>
</feature>
<evidence type="ECO:0000256" key="4">
    <source>
        <dbReference type="PIRSR" id="PIRSR006806-1"/>
    </source>
</evidence>
<dbReference type="Pfam" id="PF01812">
    <property type="entry name" value="5-FTHF_cyc-lig"/>
    <property type="match status" value="1"/>
</dbReference>
<sequence>MDGAVKDLRAEKKALRSKIIAARRKLTDNYRQRASNRMLTVFCALPDFKEPRKVLCYAPLPDEVQLRPLMEKWLSLGVTVALPRITGKGQMEAVSFTDFDGLVEGEYGILTPAPEKGEIIPPEELDLIIVPGIAYDTRGERLGMGGGFYDAYLARATKAKRIALAFSCQLVAKIPMEAHDVLVHKIITEQGIYNCLL</sequence>
<dbReference type="NCBIfam" id="TIGR02727">
    <property type="entry name" value="MTHFS_bact"/>
    <property type="match status" value="1"/>
</dbReference>
<dbReference type="GO" id="GO:0009396">
    <property type="term" value="P:folic acid-containing compound biosynthetic process"/>
    <property type="evidence" value="ECO:0007669"/>
    <property type="project" value="TreeGrafter"/>
</dbReference>
<comment type="similarity">
    <text evidence="1 5">Belongs to the 5-formyltetrahydrofolate cyclo-ligase family.</text>
</comment>
<reference evidence="6" key="1">
    <citation type="submission" date="2019-04" db="EMBL/GenBank/DDBJ databases">
        <title>Evolution of Biomass-Degrading Anaerobic Consortia Revealed by Metagenomics.</title>
        <authorList>
            <person name="Peng X."/>
        </authorList>
    </citation>
    <scope>NUCLEOTIDE SEQUENCE</scope>
    <source>
        <strain evidence="6">SIG240</strain>
    </source>
</reference>
<dbReference type="AlphaFoldDB" id="A0A927WUS5"/>
<name>A0A927WUS5_SELRU</name>
<dbReference type="GO" id="GO:0046872">
    <property type="term" value="F:metal ion binding"/>
    <property type="evidence" value="ECO:0007669"/>
    <property type="project" value="UniProtKB-KW"/>
</dbReference>
<dbReference type="PIRSF" id="PIRSF006806">
    <property type="entry name" value="FTHF_cligase"/>
    <property type="match status" value="1"/>
</dbReference>
<dbReference type="InterPro" id="IPR002698">
    <property type="entry name" value="FTHF_cligase"/>
</dbReference>
<evidence type="ECO:0000256" key="3">
    <source>
        <dbReference type="ARBA" id="ARBA00022840"/>
    </source>
</evidence>
<comment type="cofactor">
    <cofactor evidence="5">
        <name>Mg(2+)</name>
        <dbReference type="ChEBI" id="CHEBI:18420"/>
    </cofactor>
</comment>
<dbReference type="GO" id="GO:0035999">
    <property type="term" value="P:tetrahydrofolate interconversion"/>
    <property type="evidence" value="ECO:0007669"/>
    <property type="project" value="TreeGrafter"/>
</dbReference>